<evidence type="ECO:0000259" key="2">
    <source>
        <dbReference type="Pfam" id="PF02983"/>
    </source>
</evidence>
<dbReference type="Gene3D" id="3.30.300.50">
    <property type="match status" value="1"/>
</dbReference>
<sequence length="172" mass="17981">MARSLVVALVVTLTACGGLSSESSNKANATPSRTSEVGSGPATPVAGPFEALERDAALKFTTTRFAGVALVNNVLNIYLAGTDKDDPTTFEGHPIKHVRYSLVELEAAQKRISKVAKTLSSAGHTLFQWGVDVATNSVTISVHDPRADSVAVITLLGSGPYRFVAGHQASMT</sequence>
<feature type="region of interest" description="Disordered" evidence="1">
    <location>
        <begin position="22"/>
        <end position="42"/>
    </location>
</feature>
<comment type="caution">
    <text evidence="3">The sequence shown here is derived from an EMBL/GenBank/DDBJ whole genome shotgun (WGS) entry which is preliminary data.</text>
</comment>
<name>A0A1J5QJW2_9ZZZZ</name>
<gene>
    <name evidence="3" type="ORF">GALL_380250</name>
</gene>
<evidence type="ECO:0000256" key="1">
    <source>
        <dbReference type="SAM" id="MobiDB-lite"/>
    </source>
</evidence>
<feature type="domain" description="Peptidase S1A alpha-lytic prodomain" evidence="2">
    <location>
        <begin position="100"/>
        <end position="144"/>
    </location>
</feature>
<dbReference type="Pfam" id="PF02983">
    <property type="entry name" value="Pro_Al_protease"/>
    <property type="match status" value="1"/>
</dbReference>
<dbReference type="InterPro" id="IPR035070">
    <property type="entry name" value="Streptogrisin_prodomain"/>
</dbReference>
<proteinExistence type="predicted"/>
<dbReference type="GO" id="GO:0008236">
    <property type="term" value="F:serine-type peptidase activity"/>
    <property type="evidence" value="ECO:0007669"/>
    <property type="project" value="InterPro"/>
</dbReference>
<dbReference type="PROSITE" id="PS51257">
    <property type="entry name" value="PROKAR_LIPOPROTEIN"/>
    <property type="match status" value="1"/>
</dbReference>
<reference evidence="3" key="1">
    <citation type="submission" date="2016-10" db="EMBL/GenBank/DDBJ databases">
        <title>Sequence of Gallionella enrichment culture.</title>
        <authorList>
            <person name="Poehlein A."/>
            <person name="Muehling M."/>
            <person name="Daniel R."/>
        </authorList>
    </citation>
    <scope>NUCLEOTIDE SEQUENCE</scope>
</reference>
<dbReference type="AlphaFoldDB" id="A0A1J5QJW2"/>
<feature type="compositionally biased region" description="Polar residues" evidence="1">
    <location>
        <begin position="22"/>
        <end position="37"/>
    </location>
</feature>
<evidence type="ECO:0000313" key="3">
    <source>
        <dbReference type="EMBL" id="OIQ80223.1"/>
    </source>
</evidence>
<dbReference type="InterPro" id="IPR004236">
    <property type="entry name" value="Pept_S1_alpha_lytic"/>
</dbReference>
<accession>A0A1J5QJW2</accession>
<dbReference type="GO" id="GO:0005576">
    <property type="term" value="C:extracellular region"/>
    <property type="evidence" value="ECO:0007669"/>
    <property type="project" value="InterPro"/>
</dbReference>
<organism evidence="3">
    <name type="scientific">mine drainage metagenome</name>
    <dbReference type="NCBI Taxonomy" id="410659"/>
    <lineage>
        <taxon>unclassified sequences</taxon>
        <taxon>metagenomes</taxon>
        <taxon>ecological metagenomes</taxon>
    </lineage>
</organism>
<dbReference type="EMBL" id="MLJW01001091">
    <property type="protein sequence ID" value="OIQ80223.1"/>
    <property type="molecule type" value="Genomic_DNA"/>
</dbReference>
<dbReference type="GO" id="GO:0006508">
    <property type="term" value="P:proteolysis"/>
    <property type="evidence" value="ECO:0007669"/>
    <property type="project" value="InterPro"/>
</dbReference>
<protein>
    <recommendedName>
        <fullName evidence="2">Peptidase S1A alpha-lytic prodomain domain-containing protein</fullName>
    </recommendedName>
</protein>